<gene>
    <name evidence="3" type="ORF">HXX08_15820</name>
    <name evidence="4" type="ORF">OZ401_002845</name>
</gene>
<dbReference type="InterPro" id="IPR050212">
    <property type="entry name" value="Ntdp-like"/>
</dbReference>
<dbReference type="SUPFAM" id="SSF159234">
    <property type="entry name" value="FomD-like"/>
    <property type="match status" value="1"/>
</dbReference>
<dbReference type="GO" id="GO:0016787">
    <property type="term" value="F:hydrolase activity"/>
    <property type="evidence" value="ECO:0007669"/>
    <property type="project" value="UniProtKB-KW"/>
</dbReference>
<reference evidence="4" key="2">
    <citation type="journal article" date="2024" name="Nature">
        <title>Anoxygenic phototroph of the Chloroflexota uses a type I reaction centre.</title>
        <authorList>
            <person name="Tsuji J.M."/>
            <person name="Shaw N.A."/>
            <person name="Nagashima S."/>
            <person name="Venkiteswaran J.J."/>
            <person name="Schiff S.L."/>
            <person name="Watanabe T."/>
            <person name="Fukui M."/>
            <person name="Hanada S."/>
            <person name="Tank M."/>
            <person name="Neufeld J.D."/>
        </authorList>
    </citation>
    <scope>NUCLEOTIDE SEQUENCE</scope>
    <source>
        <strain evidence="4">L227-S17</strain>
    </source>
</reference>
<dbReference type="Pfam" id="PF04167">
    <property type="entry name" value="DUF402"/>
    <property type="match status" value="1"/>
</dbReference>
<protein>
    <submittedName>
        <fullName evidence="3">DUF402 domain-containing protein</fullName>
    </submittedName>
</protein>
<dbReference type="Proteomes" id="UP000521676">
    <property type="component" value="Unassembled WGS sequence"/>
</dbReference>
<dbReference type="PANTHER" id="PTHR39159">
    <property type="match status" value="1"/>
</dbReference>
<evidence type="ECO:0000313" key="5">
    <source>
        <dbReference type="Proteomes" id="UP000521676"/>
    </source>
</evidence>
<proteinExistence type="predicted"/>
<evidence type="ECO:0000259" key="2">
    <source>
        <dbReference type="Pfam" id="PF04167"/>
    </source>
</evidence>
<accession>A0A8T7M5C5</accession>
<dbReference type="EMBL" id="JACATZ010000003">
    <property type="protein sequence ID" value="NWJ47327.1"/>
    <property type="molecule type" value="Genomic_DNA"/>
</dbReference>
<sequence length="203" mass="23988">MNNLLRIESFIYPDIDRYFYPAQLLEDTADLLLSYTPSGAPFWNGKKQRLEHYENHNLTLLFPKKDFNIIIAWRANWDFHHYYINIALPPERDGSLCRYVDLDLDVMLLTANSDRVLKGDRTAGMFVLDREEFEERKQELIYPTEIIERAEKALEEVLYNIKHRIFPFDDSLLNWRPAAAIPNFKGLLDHKGLWLTKVKEGNV</sequence>
<reference evidence="3 5" key="1">
    <citation type="submission" date="2020-06" db="EMBL/GenBank/DDBJ databases">
        <title>Anoxygenic phototrophic Chloroflexota member uses a Type I reaction center.</title>
        <authorList>
            <person name="Tsuji J.M."/>
            <person name="Shaw N.A."/>
            <person name="Nagashima S."/>
            <person name="Venkiteswaran J."/>
            <person name="Schiff S.L."/>
            <person name="Hanada S."/>
            <person name="Tank M."/>
            <person name="Neufeld J.D."/>
        </authorList>
    </citation>
    <scope>NUCLEOTIDE SEQUENCE [LARGE SCALE GENOMIC DNA]</scope>
    <source>
        <strain evidence="3">L227-S17</strain>
    </source>
</reference>
<organism evidence="3 5">
    <name type="scientific">Candidatus Chlorohelix allophototropha</name>
    <dbReference type="NCBI Taxonomy" id="3003348"/>
    <lineage>
        <taxon>Bacteria</taxon>
        <taxon>Bacillati</taxon>
        <taxon>Chloroflexota</taxon>
        <taxon>Chloroflexia</taxon>
        <taxon>Candidatus Chloroheliales</taxon>
        <taxon>Candidatus Chloroheliaceae</taxon>
        <taxon>Candidatus Chlorohelix</taxon>
    </lineage>
</organism>
<feature type="domain" description="DUF402" evidence="2">
    <location>
        <begin position="50"/>
        <end position="163"/>
    </location>
</feature>
<keyword evidence="6" id="KW-1185">Reference proteome</keyword>
<dbReference type="InterPro" id="IPR035930">
    <property type="entry name" value="FomD-like_sf"/>
</dbReference>
<dbReference type="Proteomes" id="UP001431572">
    <property type="component" value="Chromosome 2"/>
</dbReference>
<evidence type="ECO:0000313" key="3">
    <source>
        <dbReference type="EMBL" id="NWJ47327.1"/>
    </source>
</evidence>
<evidence type="ECO:0000256" key="1">
    <source>
        <dbReference type="ARBA" id="ARBA00022801"/>
    </source>
</evidence>
<dbReference type="Gene3D" id="2.40.380.10">
    <property type="entry name" value="FomD-like"/>
    <property type="match status" value="1"/>
</dbReference>
<name>A0A8T7M5C5_9CHLR</name>
<keyword evidence="1" id="KW-0378">Hydrolase</keyword>
<evidence type="ECO:0000313" key="4">
    <source>
        <dbReference type="EMBL" id="WJW69244.1"/>
    </source>
</evidence>
<dbReference type="PANTHER" id="PTHR39159:SF1">
    <property type="entry name" value="UPF0374 PROTEIN YGAC"/>
    <property type="match status" value="1"/>
</dbReference>
<dbReference type="AlphaFoldDB" id="A0A8T7M5C5"/>
<evidence type="ECO:0000313" key="6">
    <source>
        <dbReference type="Proteomes" id="UP001431572"/>
    </source>
</evidence>
<dbReference type="InterPro" id="IPR007295">
    <property type="entry name" value="DUF402"/>
</dbReference>
<dbReference type="RefSeq" id="WP_341471130.1">
    <property type="nucleotide sequence ID" value="NZ_CP128400.1"/>
</dbReference>
<dbReference type="EMBL" id="CP128400">
    <property type="protein sequence ID" value="WJW69244.1"/>
    <property type="molecule type" value="Genomic_DNA"/>
</dbReference>